<evidence type="ECO:0000259" key="3">
    <source>
        <dbReference type="Pfam" id="PF20611"/>
    </source>
</evidence>
<proteinExistence type="predicted"/>
<dbReference type="InterPro" id="IPR046542">
    <property type="entry name" value="DUF6801"/>
</dbReference>
<feature type="region of interest" description="Disordered" evidence="1">
    <location>
        <begin position="114"/>
        <end position="134"/>
    </location>
</feature>
<organism evidence="4 5">
    <name type="scientific">Amycolatopsis arida</name>
    <dbReference type="NCBI Taxonomy" id="587909"/>
    <lineage>
        <taxon>Bacteria</taxon>
        <taxon>Bacillati</taxon>
        <taxon>Actinomycetota</taxon>
        <taxon>Actinomycetes</taxon>
        <taxon>Pseudonocardiales</taxon>
        <taxon>Pseudonocardiaceae</taxon>
        <taxon>Amycolatopsis</taxon>
    </lineage>
</organism>
<feature type="signal peptide" evidence="2">
    <location>
        <begin position="1"/>
        <end position="34"/>
    </location>
</feature>
<feature type="domain" description="DUF6801" evidence="3">
    <location>
        <begin position="44"/>
        <end position="190"/>
    </location>
</feature>
<dbReference type="Proteomes" id="UP000198727">
    <property type="component" value="Unassembled WGS sequence"/>
</dbReference>
<evidence type="ECO:0000256" key="1">
    <source>
        <dbReference type="SAM" id="MobiDB-lite"/>
    </source>
</evidence>
<keyword evidence="2" id="KW-0732">Signal</keyword>
<evidence type="ECO:0000256" key="2">
    <source>
        <dbReference type="SAM" id="SignalP"/>
    </source>
</evidence>
<sequence>MRSPGARGPAARLAVAGLGAALSTTLLVAGAAHAGPVGRTVSGTCGFDTGSAAVRIDLTVTLPASVPAGSPVTVPLLAAAVVLPADLVDTLRDAGVTAVGGDLGVGLLARTEGPERAPVTVDPRPLPETGLPESGELRLPVELDVPPIPTGDHGAVTVELEAAVPALTVHKGERSDDVVCLPDPGQAGPLGTVSLVGGPEQAPAPEPRTPREARPQAAPPGLPASYWVDGRARIARLGSDLVLKRGRFDSVVDLINRKITGTLDIPPSPGYFVIFRFVPNTATAELIPDGPAEGELKRVILNPLSAEVDVTAKLFLRLRDVEVDKVPVGEGPDCRTEAPLVIRLQGTIPLVPGSPPAELHTTFDLPEFTGCGATEDLDPLLNGLIPGPDNDLRTTLSVRCITVCPPDEPNAPTEGSRR</sequence>
<protein>
    <recommendedName>
        <fullName evidence="3">DUF6801 domain-containing protein</fullName>
    </recommendedName>
</protein>
<reference evidence="5" key="1">
    <citation type="submission" date="2016-10" db="EMBL/GenBank/DDBJ databases">
        <authorList>
            <person name="Varghese N."/>
            <person name="Submissions S."/>
        </authorList>
    </citation>
    <scope>NUCLEOTIDE SEQUENCE [LARGE SCALE GENOMIC DNA]</scope>
    <source>
        <strain evidence="5">CGMCC 4.5579</strain>
    </source>
</reference>
<dbReference type="Pfam" id="PF20611">
    <property type="entry name" value="DUF6801"/>
    <property type="match status" value="1"/>
</dbReference>
<name>A0A1I5R1M5_9PSEU</name>
<dbReference type="RefSeq" id="WP_092529507.1">
    <property type="nucleotide sequence ID" value="NZ_FOWW01000002.1"/>
</dbReference>
<dbReference type="EMBL" id="FOWW01000002">
    <property type="protein sequence ID" value="SFP51956.1"/>
    <property type="molecule type" value="Genomic_DNA"/>
</dbReference>
<accession>A0A1I5R1M5</accession>
<evidence type="ECO:0000313" key="5">
    <source>
        <dbReference type="Proteomes" id="UP000198727"/>
    </source>
</evidence>
<dbReference type="AlphaFoldDB" id="A0A1I5R1M5"/>
<feature type="region of interest" description="Disordered" evidence="1">
    <location>
        <begin position="195"/>
        <end position="222"/>
    </location>
</feature>
<feature type="chain" id="PRO_5038532927" description="DUF6801 domain-containing protein" evidence="2">
    <location>
        <begin position="35"/>
        <end position="418"/>
    </location>
</feature>
<keyword evidence="5" id="KW-1185">Reference proteome</keyword>
<gene>
    <name evidence="4" type="ORF">SAMN05421810_102827</name>
</gene>
<evidence type="ECO:0000313" key="4">
    <source>
        <dbReference type="EMBL" id="SFP51956.1"/>
    </source>
</evidence>
<dbReference type="STRING" id="587909.SAMN05421810_102827"/>
<dbReference type="OrthoDB" id="3821392at2"/>